<dbReference type="Pfam" id="PF07654">
    <property type="entry name" value="C1-set"/>
    <property type="match status" value="1"/>
</dbReference>
<dbReference type="InterPro" id="IPR007110">
    <property type="entry name" value="Ig-like_dom"/>
</dbReference>
<keyword evidence="2" id="KW-0393">Immunoglobulin domain</keyword>
<evidence type="ECO:0000256" key="3">
    <source>
        <dbReference type="SAM" id="MobiDB-lite"/>
    </source>
</evidence>
<name>A0A8T2MDK5_ASTMX</name>
<reference evidence="6 7" key="1">
    <citation type="submission" date="2021-07" db="EMBL/GenBank/DDBJ databases">
        <authorList>
            <person name="Imarazene B."/>
            <person name="Zahm M."/>
            <person name="Klopp C."/>
            <person name="Cabau C."/>
            <person name="Beille S."/>
            <person name="Jouanno E."/>
            <person name="Castinel A."/>
            <person name="Lluch J."/>
            <person name="Gil L."/>
            <person name="Kuchtly C."/>
            <person name="Lopez Roques C."/>
            <person name="Donnadieu C."/>
            <person name="Parrinello H."/>
            <person name="Journot L."/>
            <person name="Du K."/>
            <person name="Schartl M."/>
            <person name="Retaux S."/>
            <person name="Guiguen Y."/>
        </authorList>
    </citation>
    <scope>NUCLEOTIDE SEQUENCE [LARGE SCALE GENOMIC DNA]</scope>
    <source>
        <strain evidence="6">Pach_M1</strain>
        <tissue evidence="6">Testis</tissue>
    </source>
</reference>
<dbReference type="Gene3D" id="2.60.40.10">
    <property type="entry name" value="Immunoglobulins"/>
    <property type="match status" value="1"/>
</dbReference>
<feature type="transmembrane region" description="Helical" evidence="4">
    <location>
        <begin position="232"/>
        <end position="254"/>
    </location>
</feature>
<evidence type="ECO:0000259" key="5">
    <source>
        <dbReference type="PROSITE" id="PS50835"/>
    </source>
</evidence>
<comment type="caution">
    <text evidence="6">The sequence shown here is derived from an EMBL/GenBank/DDBJ whole genome shotgun (WGS) entry which is preliminary data.</text>
</comment>
<dbReference type="PANTHER" id="PTHR16675">
    <property type="entry name" value="MHC CLASS I-RELATED"/>
    <property type="match status" value="1"/>
</dbReference>
<dbReference type="InterPro" id="IPR013783">
    <property type="entry name" value="Ig-like_fold"/>
</dbReference>
<dbReference type="PROSITE" id="PS50835">
    <property type="entry name" value="IG_LIKE"/>
    <property type="match status" value="1"/>
</dbReference>
<keyword evidence="4" id="KW-0812">Transmembrane</keyword>
<dbReference type="PROSITE" id="PS00290">
    <property type="entry name" value="IG_MHC"/>
    <property type="match status" value="1"/>
</dbReference>
<keyword evidence="4" id="KW-1133">Transmembrane helix</keyword>
<sequence length="462" mass="52701">MAESGHSHSGVHVLQWRHGCEGEQSSDGSLTVLNSINEFGYDGEDLIQFNCTSKTWITPEENREREEKKIREREEENREREEKWSKIFNAVRKCDQCEEMLKMYLKYKTTEQYRTTDIAGSQTPPAVHMFAKKSLRDSSDLTLTCLITGFYPKDVTMSLRKFTTSFPDHLITSSGVRPNDDGTYQLRKSVEISGDDSADFNCYVTHSSLTEPVIKQWDGRCTDCPDNISHGLFIRVVLSGLVVLLWSVMPYLLIVKTRLRKREADLRKVFKQIWNSGEKRVNYLDIVYLRLIIGVSVSGVLAELVFLILCVVVIIKIATCPDCTDHISQGLMIGGVVSGMLVLLCPVILCMLIRKIIKYERWTDFLHNIYWDLIIRVVGLVLILYSVTLGVLIWRIIKYGRMIDHLTNIYWGLMIGVVVLVLILYSVILGVLIKIIKKKDNSSNQEETDVDPAANHPADLSN</sequence>
<dbReference type="InterPro" id="IPR037055">
    <property type="entry name" value="MHC_I-like_Ag-recog_sf"/>
</dbReference>
<feature type="region of interest" description="Disordered" evidence="3">
    <location>
        <begin position="442"/>
        <end position="462"/>
    </location>
</feature>
<feature type="transmembrane region" description="Helical" evidence="4">
    <location>
        <begin position="373"/>
        <end position="397"/>
    </location>
</feature>
<dbReference type="InterPro" id="IPR011161">
    <property type="entry name" value="MHC_I-like_Ag-recog"/>
</dbReference>
<keyword evidence="4" id="KW-0472">Membrane</keyword>
<feature type="transmembrane region" description="Helical" evidence="4">
    <location>
        <begin position="330"/>
        <end position="353"/>
    </location>
</feature>
<organism evidence="6 7">
    <name type="scientific">Astyanax mexicanus</name>
    <name type="common">Blind cave fish</name>
    <name type="synonym">Astyanax fasciatus mexicanus</name>
    <dbReference type="NCBI Taxonomy" id="7994"/>
    <lineage>
        <taxon>Eukaryota</taxon>
        <taxon>Metazoa</taxon>
        <taxon>Chordata</taxon>
        <taxon>Craniata</taxon>
        <taxon>Vertebrata</taxon>
        <taxon>Euteleostomi</taxon>
        <taxon>Actinopterygii</taxon>
        <taxon>Neopterygii</taxon>
        <taxon>Teleostei</taxon>
        <taxon>Ostariophysi</taxon>
        <taxon>Characiformes</taxon>
        <taxon>Characoidei</taxon>
        <taxon>Acestrorhamphidae</taxon>
        <taxon>Acestrorhamphinae</taxon>
        <taxon>Astyanax</taxon>
    </lineage>
</organism>
<dbReference type="PANTHER" id="PTHR16675:SF193">
    <property type="entry name" value="LOC571647 PROTEIN-RELATED"/>
    <property type="match status" value="1"/>
</dbReference>
<dbReference type="SMART" id="SM00407">
    <property type="entry name" value="IGc1"/>
    <property type="match status" value="1"/>
</dbReference>
<dbReference type="EMBL" id="JAICCE010000002">
    <property type="protein sequence ID" value="KAG9281397.1"/>
    <property type="molecule type" value="Genomic_DNA"/>
</dbReference>
<dbReference type="InterPro" id="IPR036179">
    <property type="entry name" value="Ig-like_dom_sf"/>
</dbReference>
<evidence type="ECO:0000313" key="6">
    <source>
        <dbReference type="EMBL" id="KAG9281397.1"/>
    </source>
</evidence>
<proteinExistence type="predicted"/>
<feature type="transmembrane region" description="Helical" evidence="4">
    <location>
        <begin position="409"/>
        <end position="433"/>
    </location>
</feature>
<dbReference type="InterPro" id="IPR050208">
    <property type="entry name" value="MHC_class-I_related"/>
</dbReference>
<feature type="region of interest" description="Disordered" evidence="3">
    <location>
        <begin position="60"/>
        <end position="79"/>
    </location>
</feature>
<dbReference type="SUPFAM" id="SSF54452">
    <property type="entry name" value="MHC antigen-recognition domain"/>
    <property type="match status" value="1"/>
</dbReference>
<dbReference type="GO" id="GO:0006955">
    <property type="term" value="P:immune response"/>
    <property type="evidence" value="ECO:0007669"/>
    <property type="project" value="TreeGrafter"/>
</dbReference>
<evidence type="ECO:0000256" key="2">
    <source>
        <dbReference type="ARBA" id="ARBA00023319"/>
    </source>
</evidence>
<dbReference type="GO" id="GO:0009897">
    <property type="term" value="C:external side of plasma membrane"/>
    <property type="evidence" value="ECO:0007669"/>
    <property type="project" value="TreeGrafter"/>
</dbReference>
<evidence type="ECO:0000256" key="1">
    <source>
        <dbReference type="ARBA" id="ARBA00023180"/>
    </source>
</evidence>
<dbReference type="AlphaFoldDB" id="A0A8T2MDK5"/>
<dbReference type="Proteomes" id="UP000752171">
    <property type="component" value="Unassembled WGS sequence"/>
</dbReference>
<evidence type="ECO:0000256" key="4">
    <source>
        <dbReference type="SAM" id="Phobius"/>
    </source>
</evidence>
<dbReference type="SUPFAM" id="SSF48726">
    <property type="entry name" value="Immunoglobulin"/>
    <property type="match status" value="1"/>
</dbReference>
<gene>
    <name evidence="6" type="ORF">AMEX_G4224</name>
</gene>
<accession>A0A8T2MDK5</accession>
<dbReference type="Pfam" id="PF00129">
    <property type="entry name" value="MHC_I"/>
    <property type="match status" value="1"/>
</dbReference>
<keyword evidence="1" id="KW-0325">Glycoprotein</keyword>
<protein>
    <recommendedName>
        <fullName evidence="5">Ig-like domain-containing protein</fullName>
    </recommendedName>
</protein>
<dbReference type="GO" id="GO:0005615">
    <property type="term" value="C:extracellular space"/>
    <property type="evidence" value="ECO:0007669"/>
    <property type="project" value="TreeGrafter"/>
</dbReference>
<dbReference type="Gene3D" id="3.30.500.10">
    <property type="entry name" value="MHC class I-like antigen recognition-like"/>
    <property type="match status" value="1"/>
</dbReference>
<dbReference type="InterPro" id="IPR003597">
    <property type="entry name" value="Ig_C1-set"/>
</dbReference>
<evidence type="ECO:0000313" key="7">
    <source>
        <dbReference type="Proteomes" id="UP000752171"/>
    </source>
</evidence>
<feature type="domain" description="Ig-like" evidence="5">
    <location>
        <begin position="124"/>
        <end position="214"/>
    </location>
</feature>
<feature type="transmembrane region" description="Helical" evidence="4">
    <location>
        <begin position="287"/>
        <end position="318"/>
    </location>
</feature>
<dbReference type="InterPro" id="IPR003006">
    <property type="entry name" value="Ig/MHC_CS"/>
</dbReference>
<dbReference type="InterPro" id="IPR011162">
    <property type="entry name" value="MHC_I/II-like_Ag-recog"/>
</dbReference>